<dbReference type="Pfam" id="PF14021">
    <property type="entry name" value="TNT"/>
    <property type="match status" value="1"/>
</dbReference>
<keyword evidence="1" id="KW-0732">Signal</keyword>
<evidence type="ECO:0000259" key="2">
    <source>
        <dbReference type="Pfam" id="PF14021"/>
    </source>
</evidence>
<evidence type="ECO:0000313" key="3">
    <source>
        <dbReference type="EMBL" id="MDR6940476.1"/>
    </source>
</evidence>
<gene>
    <name evidence="3" type="ORF">J2W55_000304</name>
</gene>
<feature type="chain" id="PRO_5047100636" description="TNT domain-containing protein" evidence="1">
    <location>
        <begin position="21"/>
        <end position="208"/>
    </location>
</feature>
<comment type="caution">
    <text evidence="3">The sequence shown here is derived from an EMBL/GenBank/DDBJ whole genome shotgun (WGS) entry which is preliminary data.</text>
</comment>
<protein>
    <recommendedName>
        <fullName evidence="2">TNT domain-containing protein</fullName>
    </recommendedName>
</protein>
<keyword evidence="4" id="KW-1185">Reference proteome</keyword>
<evidence type="ECO:0000256" key="1">
    <source>
        <dbReference type="SAM" id="SignalP"/>
    </source>
</evidence>
<proteinExistence type="predicted"/>
<organism evidence="3 4">
    <name type="scientific">Mucilaginibacter pocheonensis</name>
    <dbReference type="NCBI Taxonomy" id="398050"/>
    <lineage>
        <taxon>Bacteria</taxon>
        <taxon>Pseudomonadati</taxon>
        <taxon>Bacteroidota</taxon>
        <taxon>Sphingobacteriia</taxon>
        <taxon>Sphingobacteriales</taxon>
        <taxon>Sphingobacteriaceae</taxon>
        <taxon>Mucilaginibacter</taxon>
    </lineage>
</organism>
<name>A0ABU1T515_9SPHI</name>
<sequence length="208" mass="23517">MKAIRTLLLAVLLMPFLANAQKQQSKNHHHTNGSLKHHANNALVRGVSYADFKSSVADFADSTKKFLADTAWKLWKEEKWNALEQFFTTNNLNGSWPPNRGAVNLKIVVLQAGLEIDRYGGYYDADSVFQDKGTFVSLKSVPFPQRALPDKTLNSPYRVYKVVKPIPNVREGKIIPWFGKPGLGIQDELPYTINDLKKEGYIAEEKLK</sequence>
<dbReference type="InterPro" id="IPR025331">
    <property type="entry name" value="TNT"/>
</dbReference>
<feature type="signal peptide" evidence="1">
    <location>
        <begin position="1"/>
        <end position="20"/>
    </location>
</feature>
<accession>A0ABU1T515</accession>
<dbReference type="InterPro" id="IPR053024">
    <property type="entry name" value="Fungal_surface_NADase"/>
</dbReference>
<feature type="domain" description="TNT" evidence="2">
    <location>
        <begin position="110"/>
        <end position="204"/>
    </location>
</feature>
<dbReference type="PANTHER" id="PTHR42059">
    <property type="entry name" value="TNT DOMAIN-CONTAINING PROTEIN"/>
    <property type="match status" value="1"/>
</dbReference>
<reference evidence="3 4" key="1">
    <citation type="submission" date="2023-07" db="EMBL/GenBank/DDBJ databases">
        <title>Sorghum-associated microbial communities from plants grown in Nebraska, USA.</title>
        <authorList>
            <person name="Schachtman D."/>
        </authorList>
    </citation>
    <scope>NUCLEOTIDE SEQUENCE [LARGE SCALE GENOMIC DNA]</scope>
    <source>
        <strain evidence="3 4">3262</strain>
    </source>
</reference>
<dbReference type="RefSeq" id="WP_310091164.1">
    <property type="nucleotide sequence ID" value="NZ_JAVDUU010000001.1"/>
</dbReference>
<dbReference type="EMBL" id="JAVDUU010000001">
    <property type="protein sequence ID" value="MDR6940476.1"/>
    <property type="molecule type" value="Genomic_DNA"/>
</dbReference>
<dbReference type="Proteomes" id="UP001247620">
    <property type="component" value="Unassembled WGS sequence"/>
</dbReference>
<dbReference type="PANTHER" id="PTHR42059:SF1">
    <property type="entry name" value="TNT DOMAIN-CONTAINING PROTEIN"/>
    <property type="match status" value="1"/>
</dbReference>
<evidence type="ECO:0000313" key="4">
    <source>
        <dbReference type="Proteomes" id="UP001247620"/>
    </source>
</evidence>